<feature type="compositionally biased region" description="Low complexity" evidence="1">
    <location>
        <begin position="401"/>
        <end position="427"/>
    </location>
</feature>
<feature type="compositionally biased region" description="Low complexity" evidence="1">
    <location>
        <begin position="74"/>
        <end position="91"/>
    </location>
</feature>
<evidence type="ECO:0000256" key="1">
    <source>
        <dbReference type="SAM" id="MobiDB-lite"/>
    </source>
</evidence>
<feature type="compositionally biased region" description="Polar residues" evidence="1">
    <location>
        <begin position="254"/>
        <end position="264"/>
    </location>
</feature>
<feature type="compositionally biased region" description="Low complexity" evidence="1">
    <location>
        <begin position="451"/>
        <end position="469"/>
    </location>
</feature>
<feature type="region of interest" description="Disordered" evidence="1">
    <location>
        <begin position="716"/>
        <end position="739"/>
    </location>
</feature>
<feature type="compositionally biased region" description="Basic residues" evidence="1">
    <location>
        <begin position="266"/>
        <end position="276"/>
    </location>
</feature>
<proteinExistence type="predicted"/>
<feature type="compositionally biased region" description="Low complexity" evidence="1">
    <location>
        <begin position="331"/>
        <end position="347"/>
    </location>
</feature>
<keyword evidence="3" id="KW-1185">Reference proteome</keyword>
<dbReference type="AlphaFoldDB" id="A0A6A4IMQ9"/>
<gene>
    <name evidence="2" type="ORF">BT96DRAFT_468297</name>
</gene>
<feature type="region of interest" description="Disordered" evidence="1">
    <location>
        <begin position="537"/>
        <end position="583"/>
    </location>
</feature>
<sequence length="739" mass="79462">MTSSPRPGSSSGMHSLERSARGLSSRILRNRDVHETWVEDLEQISRDVDQLFSEDTQGGRKNRTQTWRNGSGSGSSQGSISASVPVTSSSPLQSYQSHRHRTSISAAGPSHQRVSKHVRRRSSLDLHSRSQGMSSPEAAESRDPEHSERHDDLAGVPHLRYDIQDRERFIAHPPRALTQYVVAEGNLRHGHEEVNGTIHHRPHHSEKHRNSDEGKRGKIVREQDSRNHRASEPRDDDDNDDDGEETIRLPSTLGLRSSGTYSTLRGSRRSPSRSRSRSPEHIQSRPGPSVLTAPAPRIIVDSTSSPSSSSHQPTRAPNAYNMLSSFVYPTSTSSIPARSNSTSSTSRTKGKNSPFGSPWGSIRGPATMAEKPAFESNSPRHGGSGFTRRRHSTSPAASVLSTKTSRSGGSGSSTVTSGSGSRSRSQTPKPLETGFTFPPAVGRRCMTPPLEGSGESRSSLEGSGHSSDSFPTKQTILSLRKILDTHNPPAKPPSDDWTLISKPPRLLQQPLKTGLPAEAGTSTATASISKLFTRGVHSHEGSVTRIRTDEQKYSSFKGKGKSSANNTSVPPTPTTPTPVSTPALNNKMNFSMSFPEFLSTGVALALGGPSPLSSKPSSGTSTPATPGHSKRISFAELPEGTQGTGPERRSKKRKGKQRASSRRSGNDSLKGSRKSGKRHSGSDEDGDEPKGWLGWLIGVSGVDSGRSDKIDERLGKSWGNLNSASRGPGYGGGLDEWGM</sequence>
<feature type="compositionally biased region" description="Basic and acidic residues" evidence="1">
    <location>
        <begin position="139"/>
        <end position="156"/>
    </location>
</feature>
<feature type="compositionally biased region" description="Low complexity" evidence="1">
    <location>
        <begin position="553"/>
        <end position="569"/>
    </location>
</feature>
<dbReference type="OrthoDB" id="3254377at2759"/>
<name>A0A6A4IMQ9_9AGAR</name>
<feature type="compositionally biased region" description="Low complexity" evidence="1">
    <location>
        <begin position="609"/>
        <end position="626"/>
    </location>
</feature>
<accession>A0A6A4IMQ9</accession>
<organism evidence="2 3">
    <name type="scientific">Gymnopus androsaceus JB14</name>
    <dbReference type="NCBI Taxonomy" id="1447944"/>
    <lineage>
        <taxon>Eukaryota</taxon>
        <taxon>Fungi</taxon>
        <taxon>Dikarya</taxon>
        <taxon>Basidiomycota</taxon>
        <taxon>Agaricomycotina</taxon>
        <taxon>Agaricomycetes</taxon>
        <taxon>Agaricomycetidae</taxon>
        <taxon>Agaricales</taxon>
        <taxon>Marasmiineae</taxon>
        <taxon>Omphalotaceae</taxon>
        <taxon>Gymnopus</taxon>
    </lineage>
</organism>
<protein>
    <submittedName>
        <fullName evidence="2">Uncharacterized protein</fullName>
    </submittedName>
</protein>
<evidence type="ECO:0000313" key="3">
    <source>
        <dbReference type="Proteomes" id="UP000799118"/>
    </source>
</evidence>
<dbReference type="Proteomes" id="UP000799118">
    <property type="component" value="Unassembled WGS sequence"/>
</dbReference>
<evidence type="ECO:0000313" key="2">
    <source>
        <dbReference type="EMBL" id="KAE9410097.1"/>
    </source>
</evidence>
<feature type="compositionally biased region" description="Basic residues" evidence="1">
    <location>
        <begin position="198"/>
        <end position="207"/>
    </location>
</feature>
<feature type="compositionally biased region" description="Basic and acidic residues" evidence="1">
    <location>
        <begin position="537"/>
        <end position="552"/>
    </location>
</feature>
<feature type="region of interest" description="Disordered" evidence="1">
    <location>
        <begin position="1"/>
        <end position="29"/>
    </location>
</feature>
<feature type="region of interest" description="Disordered" evidence="1">
    <location>
        <begin position="50"/>
        <end position="156"/>
    </location>
</feature>
<feature type="compositionally biased region" description="Basic residues" evidence="1">
    <location>
        <begin position="649"/>
        <end position="661"/>
    </location>
</feature>
<feature type="region of interest" description="Disordered" evidence="1">
    <location>
        <begin position="195"/>
        <end position="317"/>
    </location>
</feature>
<dbReference type="EMBL" id="ML769386">
    <property type="protein sequence ID" value="KAE9410097.1"/>
    <property type="molecule type" value="Genomic_DNA"/>
</dbReference>
<feature type="region of interest" description="Disordered" evidence="1">
    <location>
        <begin position="609"/>
        <end position="695"/>
    </location>
</feature>
<reference evidence="2" key="1">
    <citation type="journal article" date="2019" name="Environ. Microbiol.">
        <title>Fungal ecological strategies reflected in gene transcription - a case study of two litter decomposers.</title>
        <authorList>
            <person name="Barbi F."/>
            <person name="Kohler A."/>
            <person name="Barry K."/>
            <person name="Baskaran P."/>
            <person name="Daum C."/>
            <person name="Fauchery L."/>
            <person name="Ihrmark K."/>
            <person name="Kuo A."/>
            <person name="LaButti K."/>
            <person name="Lipzen A."/>
            <person name="Morin E."/>
            <person name="Grigoriev I.V."/>
            <person name="Henrissat B."/>
            <person name="Lindahl B."/>
            <person name="Martin F."/>
        </authorList>
    </citation>
    <scope>NUCLEOTIDE SEQUENCE</scope>
    <source>
        <strain evidence="2">JB14</strain>
    </source>
</reference>
<feature type="compositionally biased region" description="Basic and acidic residues" evidence="1">
    <location>
        <begin position="208"/>
        <end position="233"/>
    </location>
</feature>
<feature type="region of interest" description="Disordered" evidence="1">
    <location>
        <begin position="331"/>
        <end position="471"/>
    </location>
</feature>
<feature type="compositionally biased region" description="Polar residues" evidence="1">
    <location>
        <begin position="1"/>
        <end position="13"/>
    </location>
</feature>
<feature type="compositionally biased region" description="Gly residues" evidence="1">
    <location>
        <begin position="728"/>
        <end position="739"/>
    </location>
</feature>
<feature type="compositionally biased region" description="Acidic residues" evidence="1">
    <location>
        <begin position="234"/>
        <end position="244"/>
    </location>
</feature>